<evidence type="ECO:0000256" key="4">
    <source>
        <dbReference type="ARBA" id="ARBA00022737"/>
    </source>
</evidence>
<dbReference type="PROSITE" id="PS50294">
    <property type="entry name" value="WD_REPEATS_REGION"/>
    <property type="match status" value="1"/>
</dbReference>
<dbReference type="InterPro" id="IPR056838">
    <property type="entry name" value="Zn_ribbon_IFT122"/>
</dbReference>
<evidence type="ECO:0000256" key="5">
    <source>
        <dbReference type="ARBA" id="ARBA00023069"/>
    </source>
</evidence>
<name>A0A7S3GCF1_9EUKA</name>
<evidence type="ECO:0000259" key="10">
    <source>
        <dbReference type="Pfam" id="PF23381"/>
    </source>
</evidence>
<feature type="domain" description="Intraflagellar transport protein 122 homolog TPR" evidence="12">
    <location>
        <begin position="560"/>
        <end position="946"/>
    </location>
</feature>
<evidence type="ECO:0000259" key="9">
    <source>
        <dbReference type="Pfam" id="PF23377"/>
    </source>
</evidence>
<feature type="domain" description="IFT122 first beta-propeller" evidence="10">
    <location>
        <begin position="191"/>
        <end position="294"/>
    </location>
</feature>
<dbReference type="InterPro" id="IPR036322">
    <property type="entry name" value="WD40_repeat_dom_sf"/>
</dbReference>
<dbReference type="PANTHER" id="PTHR12764:SF4">
    <property type="entry name" value="INTRAFLAGELLAR TRANSPORT PROTEIN 122 HOMOLOG"/>
    <property type="match status" value="1"/>
</dbReference>
<dbReference type="Gene3D" id="1.25.40.470">
    <property type="match status" value="1"/>
</dbReference>
<sequence length="1201" mass="137897">MRAVTSWFDHVPDRDGYKSVVWSLAFDPEGKQLIAAVGNRVLVYDPADGDLLHSLKGHKDSVYCVAYAANGKRFASGGADKTIIIWKNNAEGILKYTHNDPVQCLAYNPTSHQLASCTNTDFGLWSPEQKSVPKHKVPSRVLCCSWTNDGHFLALGLFNGTITIRDKNGGEKVVIERTAPIWSLSWNPSREEPFSVLSVCCWDQTLSFYQVNGIQVGKDKELNYDPCSVGYFSNGEYLCIGGSDRKVTLWTKEGVKLTTVGTLNDWVWSIAPRPKCNYVAVGCNDGKIYMYQLMFSTVHGLYQDRYAYRDFMTDVIIQHLMTEEKVRIKCRDYVKKIAVYRDRLAVQLPDRICIYELTHEDAEDMHYRVKQRIHKQLDCNLLVVTSLHIILCQERKLQLYNFQGARVREWVLDSVIRYIKVVGGPEGKEGLLVGLRSGLVLKIYIDNPFPIPLIQHNLSIRCLDLSMTRKYLAVVDENSNCVAYDLASKDQMFSEPNANSVAWNSELEDMLCFSGNGLLSIKTGGFPVSVQKLQGFVVGFKGSRIFCLHFVTMQTKEVPQSASLYRYIEVKDFERAYKIACLGVTDSDWKYLAMEALSNFNLEIARKAFLRVRDLRYIDLLDEVEKKRKKPLSNEQLLTAEIYAFQGRYQDAAKLYVQAGAVEKAIDMFSSLRQWSEARRIANASQTINVNELLQRQASWLEEIQDYRGAGHIHITVGNFDKGVSLLGRNGYTSDLVDVARKLPKTEVKTLTACAEFFRKNKQFLHAKEVYVKLGEPRNLIKLYVEFDKWDDAFMLLKSSPEGAEDVYLPYARWLVLQDRFDEAQNAFDRAGHPEESLRMLEQLSANAVIENRFGDAAYYYFLLSEECAKMIKNDLSEGHAEDIRYFQQMRRARDRSELYYAYNMVYKYTEEPFTSLLPESLFNICRFILVKIDKEREVPYGISKVYVLFALAKQAKNLGAFKMARWAYEKLNLLKIPQHWIDQIDLANVTIRSKPFTDKEELLHVCYRCSTTNALLNGNKVNDMCSNCYHPFVRSYCSFEHLPVVEFLPNEDISDEEAEKLIRMDPPLVKGPKQEVVQPGGGSNVLALDEDDEEEDMGEDAFNKQLLALVTGDRYTPLRIDRETLRSLDRNDVFMLKPVSEHLPCRFYRTMIPDVPIVQCHRCNCLFHEEDYEFIVLQKRKCPFCRVALDPTTLQPSTNE</sequence>
<dbReference type="InterPro" id="IPR039857">
    <property type="entry name" value="Ift122/121"/>
</dbReference>
<feature type="domain" description="IFT122 zinc ribbon" evidence="11">
    <location>
        <begin position="1001"/>
        <end position="1046"/>
    </location>
</feature>
<evidence type="ECO:0000256" key="3">
    <source>
        <dbReference type="ARBA" id="ARBA00022574"/>
    </source>
</evidence>
<dbReference type="GO" id="GO:0097730">
    <property type="term" value="C:non-motile cilium"/>
    <property type="evidence" value="ECO:0007669"/>
    <property type="project" value="TreeGrafter"/>
</dbReference>
<feature type="domain" description="IFT122 first beta-propeller" evidence="10">
    <location>
        <begin position="14"/>
        <end position="190"/>
    </location>
</feature>
<evidence type="ECO:0000256" key="6">
    <source>
        <dbReference type="ARBA" id="ARBA00023273"/>
    </source>
</evidence>
<dbReference type="InterPro" id="IPR001680">
    <property type="entry name" value="WD40_rpt"/>
</dbReference>
<dbReference type="InterPro" id="IPR015943">
    <property type="entry name" value="WD40/YVTN_repeat-like_dom_sf"/>
</dbReference>
<accession>A0A7S3GCF1</accession>
<dbReference type="SMART" id="SM00320">
    <property type="entry name" value="WD40"/>
    <property type="match status" value="8"/>
</dbReference>
<proteinExistence type="predicted"/>
<dbReference type="SUPFAM" id="SSF48452">
    <property type="entry name" value="TPR-like"/>
    <property type="match status" value="1"/>
</dbReference>
<dbReference type="Pfam" id="PF25144">
    <property type="entry name" value="Zn_ribbon_IFT122"/>
    <property type="match status" value="1"/>
</dbReference>
<dbReference type="SUPFAM" id="SSF50978">
    <property type="entry name" value="WD40 repeat-like"/>
    <property type="match status" value="2"/>
</dbReference>
<dbReference type="InterPro" id="IPR011990">
    <property type="entry name" value="TPR-like_helical_dom_sf"/>
</dbReference>
<dbReference type="GO" id="GO:1905515">
    <property type="term" value="P:non-motile cilium assembly"/>
    <property type="evidence" value="ECO:0007669"/>
    <property type="project" value="TreeGrafter"/>
</dbReference>
<dbReference type="InterPro" id="IPR057411">
    <property type="entry name" value="TPR_IFT122"/>
</dbReference>
<keyword evidence="5" id="KW-0969">Cilium</keyword>
<dbReference type="GO" id="GO:0035721">
    <property type="term" value="P:intraciliary retrograde transport"/>
    <property type="evidence" value="ECO:0007669"/>
    <property type="project" value="TreeGrafter"/>
</dbReference>
<dbReference type="Gene3D" id="2.130.10.10">
    <property type="entry name" value="YVTN repeat-like/Quinoprotein amine dehydrogenase"/>
    <property type="match status" value="2"/>
</dbReference>
<dbReference type="FunFam" id="2.130.10.10:FF:000176">
    <property type="entry name" value="Intraflagellar transport protein 122 homolog"/>
    <property type="match status" value="1"/>
</dbReference>
<feature type="domain" description="IFT122 second beta-propeller" evidence="9">
    <location>
        <begin position="299"/>
        <end position="553"/>
    </location>
</feature>
<dbReference type="Pfam" id="PF25143">
    <property type="entry name" value="Zn_ribbon_IFT122_C"/>
    <property type="match status" value="1"/>
</dbReference>
<dbReference type="Pfam" id="PF25295">
    <property type="entry name" value="TPR_IFT122"/>
    <property type="match status" value="1"/>
</dbReference>
<dbReference type="Pfam" id="PF23377">
    <property type="entry name" value="Beta-prop_IFT122_2nd"/>
    <property type="match status" value="1"/>
</dbReference>
<keyword evidence="3 7" id="KW-0853">WD repeat</keyword>
<dbReference type="Pfam" id="PF23381">
    <property type="entry name" value="Beta-prop_IFT122_1st"/>
    <property type="match status" value="2"/>
</dbReference>
<protein>
    <recommendedName>
        <fullName evidence="2">Intraflagellar transport protein 122 homolog</fullName>
    </recommendedName>
</protein>
<dbReference type="InterPro" id="IPR056152">
    <property type="entry name" value="Beta-prop_IFT122_2nd"/>
</dbReference>
<evidence type="ECO:0000259" key="12">
    <source>
        <dbReference type="Pfam" id="PF25295"/>
    </source>
</evidence>
<dbReference type="InterPro" id="IPR056153">
    <property type="entry name" value="Beta-prop_IFT122_1st"/>
</dbReference>
<dbReference type="GO" id="GO:0030991">
    <property type="term" value="C:intraciliary transport particle A"/>
    <property type="evidence" value="ECO:0007669"/>
    <property type="project" value="TreeGrafter"/>
</dbReference>
<evidence type="ECO:0000256" key="8">
    <source>
        <dbReference type="SAM" id="MobiDB-lite"/>
    </source>
</evidence>
<evidence type="ECO:0000256" key="1">
    <source>
        <dbReference type="ARBA" id="ARBA00004138"/>
    </source>
</evidence>
<dbReference type="PANTHER" id="PTHR12764">
    <property type="entry name" value="WD REPEAT DOMAIN-RELATED"/>
    <property type="match status" value="1"/>
</dbReference>
<dbReference type="AlphaFoldDB" id="A0A7S3GCF1"/>
<dbReference type="PROSITE" id="PS50082">
    <property type="entry name" value="WD_REPEATS_2"/>
    <property type="match status" value="1"/>
</dbReference>
<feature type="repeat" description="WD" evidence="7">
    <location>
        <begin position="55"/>
        <end position="87"/>
    </location>
</feature>
<evidence type="ECO:0000259" key="11">
    <source>
        <dbReference type="Pfam" id="PF25144"/>
    </source>
</evidence>
<evidence type="ECO:0000256" key="7">
    <source>
        <dbReference type="PROSITE-ProRule" id="PRU00221"/>
    </source>
</evidence>
<keyword evidence="6" id="KW-0966">Cell projection</keyword>
<reference evidence="13" key="1">
    <citation type="submission" date="2021-01" db="EMBL/GenBank/DDBJ databases">
        <authorList>
            <person name="Corre E."/>
            <person name="Pelletier E."/>
            <person name="Niang G."/>
            <person name="Scheremetjew M."/>
            <person name="Finn R."/>
            <person name="Kale V."/>
            <person name="Holt S."/>
            <person name="Cochrane G."/>
            <person name="Meng A."/>
            <person name="Brown T."/>
            <person name="Cohen L."/>
        </authorList>
    </citation>
    <scope>NUCLEOTIDE SEQUENCE</scope>
    <source>
        <strain evidence="13">NIES-2562</strain>
    </source>
</reference>
<comment type="subcellular location">
    <subcellularLocation>
        <location evidence="1">Cell projection</location>
        <location evidence="1">Cilium</location>
    </subcellularLocation>
</comment>
<keyword evidence="4" id="KW-0677">Repeat</keyword>
<feature type="region of interest" description="Disordered" evidence="8">
    <location>
        <begin position="1073"/>
        <end position="1095"/>
    </location>
</feature>
<dbReference type="EMBL" id="HBIB01037079">
    <property type="protein sequence ID" value="CAE0261884.1"/>
    <property type="molecule type" value="Transcribed_RNA"/>
</dbReference>
<dbReference type="GO" id="GO:0061512">
    <property type="term" value="P:protein localization to cilium"/>
    <property type="evidence" value="ECO:0007669"/>
    <property type="project" value="TreeGrafter"/>
</dbReference>
<evidence type="ECO:0000313" key="13">
    <source>
        <dbReference type="EMBL" id="CAE0261884.1"/>
    </source>
</evidence>
<gene>
    <name evidence="13" type="ORF">PBIL07802_LOCUS24177</name>
</gene>
<organism evidence="13">
    <name type="scientific">Palpitomonas bilix</name>
    <dbReference type="NCBI Taxonomy" id="652834"/>
    <lineage>
        <taxon>Eukaryota</taxon>
        <taxon>Eukaryota incertae sedis</taxon>
    </lineage>
</organism>
<evidence type="ECO:0000256" key="2">
    <source>
        <dbReference type="ARBA" id="ARBA00019442"/>
    </source>
</evidence>